<dbReference type="Proteomes" id="UP001597045">
    <property type="component" value="Unassembled WGS sequence"/>
</dbReference>
<gene>
    <name evidence="2" type="ORF">ACFQ1S_45985</name>
</gene>
<reference evidence="3" key="1">
    <citation type="journal article" date="2019" name="Int. J. Syst. Evol. Microbiol.">
        <title>The Global Catalogue of Microorganisms (GCM) 10K type strain sequencing project: providing services to taxonomists for standard genome sequencing and annotation.</title>
        <authorList>
            <consortium name="The Broad Institute Genomics Platform"/>
            <consortium name="The Broad Institute Genome Sequencing Center for Infectious Disease"/>
            <person name="Wu L."/>
            <person name="Ma J."/>
        </authorList>
    </citation>
    <scope>NUCLEOTIDE SEQUENCE [LARGE SCALE GENOMIC DNA]</scope>
    <source>
        <strain evidence="3">JCM 31486</strain>
    </source>
</reference>
<evidence type="ECO:0000256" key="1">
    <source>
        <dbReference type="SAM" id="Phobius"/>
    </source>
</evidence>
<protein>
    <recommendedName>
        <fullName evidence="4">MFS transporter</fullName>
    </recommendedName>
</protein>
<feature type="non-terminal residue" evidence="2">
    <location>
        <position position="1"/>
    </location>
</feature>
<sequence>VTAQAAKLPADVRGDFVDAMANSADGIPNGLAEPVRQAASTAFQDGFTTAMRETMLLPVAVLVLGVMFASMMRRRSRADAIQSAPAPASA</sequence>
<dbReference type="EMBL" id="JBHTIS010004406">
    <property type="protein sequence ID" value="MFD1052424.1"/>
    <property type="molecule type" value="Genomic_DNA"/>
</dbReference>
<feature type="transmembrane region" description="Helical" evidence="1">
    <location>
        <begin position="55"/>
        <end position="72"/>
    </location>
</feature>
<keyword evidence="3" id="KW-1185">Reference proteome</keyword>
<keyword evidence="1" id="KW-1133">Transmembrane helix</keyword>
<evidence type="ECO:0000313" key="3">
    <source>
        <dbReference type="Proteomes" id="UP001597045"/>
    </source>
</evidence>
<accession>A0ABW3MS14</accession>
<organism evidence="2 3">
    <name type="scientific">Kibdelosporangium lantanae</name>
    <dbReference type="NCBI Taxonomy" id="1497396"/>
    <lineage>
        <taxon>Bacteria</taxon>
        <taxon>Bacillati</taxon>
        <taxon>Actinomycetota</taxon>
        <taxon>Actinomycetes</taxon>
        <taxon>Pseudonocardiales</taxon>
        <taxon>Pseudonocardiaceae</taxon>
        <taxon>Kibdelosporangium</taxon>
    </lineage>
</organism>
<keyword evidence="1" id="KW-0472">Membrane</keyword>
<evidence type="ECO:0000313" key="2">
    <source>
        <dbReference type="EMBL" id="MFD1052424.1"/>
    </source>
</evidence>
<comment type="caution">
    <text evidence="2">The sequence shown here is derived from an EMBL/GenBank/DDBJ whole genome shotgun (WGS) entry which is preliminary data.</text>
</comment>
<keyword evidence="1" id="KW-0812">Transmembrane</keyword>
<name>A0ABW3MS14_9PSEU</name>
<proteinExistence type="predicted"/>
<evidence type="ECO:0008006" key="4">
    <source>
        <dbReference type="Google" id="ProtNLM"/>
    </source>
</evidence>